<evidence type="ECO:0000313" key="3">
    <source>
        <dbReference type="EnsemblMetazoa" id="ASIC021199-PA"/>
    </source>
</evidence>
<dbReference type="VEuPathDB" id="VectorBase:ASIC021199"/>
<dbReference type="EMBL" id="ATLV01026183">
    <property type="status" value="NOT_ANNOTATED_CDS"/>
    <property type="molecule type" value="Genomic_DNA"/>
</dbReference>
<name>A0A084WRS3_ANOSI</name>
<dbReference type="Proteomes" id="UP000030765">
    <property type="component" value="Unassembled WGS sequence"/>
</dbReference>
<evidence type="ECO:0000256" key="1">
    <source>
        <dbReference type="SAM" id="MobiDB-lite"/>
    </source>
</evidence>
<keyword evidence="4" id="KW-1185">Reference proteome</keyword>
<proteinExistence type="predicted"/>
<accession>A0A084WRS3</accession>
<sequence>MAYYTSNGMSYRFAAVFPPARRKQFQSFTVGIIAGTVVTVRSVLSQHSAEDDLLHALGRREIVSDLPSDPNYGFKNEGIYVTKSHALAQTFVERTAPAMGRETPQERTDTELTPTHDRNHGHERVTLGGRICQVGSSLAQIFRLVLLQLVRGPLLGA</sequence>
<dbReference type="AlphaFoldDB" id="A0A084WRS3"/>
<evidence type="ECO:0000313" key="4">
    <source>
        <dbReference type="Proteomes" id="UP000030765"/>
    </source>
</evidence>
<dbReference type="EMBL" id="KE525407">
    <property type="protein sequence ID" value="KFB52917.1"/>
    <property type="molecule type" value="Genomic_DNA"/>
</dbReference>
<reference evidence="3" key="2">
    <citation type="submission" date="2020-05" db="UniProtKB">
        <authorList>
            <consortium name="EnsemblMetazoa"/>
        </authorList>
    </citation>
    <scope>IDENTIFICATION</scope>
</reference>
<feature type="compositionally biased region" description="Basic and acidic residues" evidence="1">
    <location>
        <begin position="103"/>
        <end position="122"/>
    </location>
</feature>
<evidence type="ECO:0000313" key="2">
    <source>
        <dbReference type="EMBL" id="KFB52917.1"/>
    </source>
</evidence>
<feature type="region of interest" description="Disordered" evidence="1">
    <location>
        <begin position="95"/>
        <end position="122"/>
    </location>
</feature>
<dbReference type="EnsemblMetazoa" id="ASIC021199-RA">
    <property type="protein sequence ID" value="ASIC021199-PA"/>
    <property type="gene ID" value="ASIC021199"/>
</dbReference>
<protein>
    <submittedName>
        <fullName evidence="2">Uncharacterized protein LOC101210263</fullName>
    </submittedName>
</protein>
<gene>
    <name evidence="2" type="ORF">ZHAS_00021199</name>
</gene>
<organism evidence="2">
    <name type="scientific">Anopheles sinensis</name>
    <name type="common">Mosquito</name>
    <dbReference type="NCBI Taxonomy" id="74873"/>
    <lineage>
        <taxon>Eukaryota</taxon>
        <taxon>Metazoa</taxon>
        <taxon>Ecdysozoa</taxon>
        <taxon>Arthropoda</taxon>
        <taxon>Hexapoda</taxon>
        <taxon>Insecta</taxon>
        <taxon>Pterygota</taxon>
        <taxon>Neoptera</taxon>
        <taxon>Endopterygota</taxon>
        <taxon>Diptera</taxon>
        <taxon>Nematocera</taxon>
        <taxon>Culicoidea</taxon>
        <taxon>Culicidae</taxon>
        <taxon>Anophelinae</taxon>
        <taxon>Anopheles</taxon>
    </lineage>
</organism>
<reference evidence="2 4" key="1">
    <citation type="journal article" date="2014" name="BMC Genomics">
        <title>Genome sequence of Anopheles sinensis provides insight into genetics basis of mosquito competence for malaria parasites.</title>
        <authorList>
            <person name="Zhou D."/>
            <person name="Zhang D."/>
            <person name="Ding G."/>
            <person name="Shi L."/>
            <person name="Hou Q."/>
            <person name="Ye Y."/>
            <person name="Xu Y."/>
            <person name="Zhou H."/>
            <person name="Xiong C."/>
            <person name="Li S."/>
            <person name="Yu J."/>
            <person name="Hong S."/>
            <person name="Yu X."/>
            <person name="Zou P."/>
            <person name="Chen C."/>
            <person name="Chang X."/>
            <person name="Wang W."/>
            <person name="Lv Y."/>
            <person name="Sun Y."/>
            <person name="Ma L."/>
            <person name="Shen B."/>
            <person name="Zhu C."/>
        </authorList>
    </citation>
    <scope>NUCLEOTIDE SEQUENCE [LARGE SCALE GENOMIC DNA]</scope>
</reference>